<evidence type="ECO:0000313" key="1">
    <source>
        <dbReference type="EMBL" id="CAF1536155.1"/>
    </source>
</evidence>
<accession>A0A815W4B8</accession>
<dbReference type="Proteomes" id="UP000681722">
    <property type="component" value="Unassembled WGS sequence"/>
</dbReference>
<dbReference type="AlphaFoldDB" id="A0A815W4B8"/>
<keyword evidence="3" id="KW-1185">Reference proteome</keyword>
<dbReference type="OrthoDB" id="10029094at2759"/>
<gene>
    <name evidence="1" type="ORF">GPM918_LOCUS38348</name>
    <name evidence="2" type="ORF">SRO942_LOCUS39170</name>
</gene>
<proteinExistence type="predicted"/>
<evidence type="ECO:0000313" key="3">
    <source>
        <dbReference type="Proteomes" id="UP000663829"/>
    </source>
</evidence>
<evidence type="ECO:0000313" key="2">
    <source>
        <dbReference type="EMBL" id="CAF4396051.1"/>
    </source>
</evidence>
<comment type="caution">
    <text evidence="1">The sequence shown here is derived from an EMBL/GenBank/DDBJ whole genome shotgun (WGS) entry which is preliminary data.</text>
</comment>
<name>A0A815W4B8_9BILA</name>
<dbReference type="Proteomes" id="UP000663829">
    <property type="component" value="Unassembled WGS sequence"/>
</dbReference>
<reference evidence="1" key="1">
    <citation type="submission" date="2021-02" db="EMBL/GenBank/DDBJ databases">
        <authorList>
            <person name="Nowell W R."/>
        </authorList>
    </citation>
    <scope>NUCLEOTIDE SEQUENCE</scope>
</reference>
<feature type="non-terminal residue" evidence="1">
    <location>
        <position position="98"/>
    </location>
</feature>
<sequence length="98" mass="11484">MTGEPRTLYYDEVFQTYKKVVLDNFPGDVLAVLQMGGSDKVHGIEVLKPNETTYKRALTTINPMRTKWMNNLNMQHDPGGYEKWKICMIMIEEEEKRK</sequence>
<protein>
    <submittedName>
        <fullName evidence="1">Uncharacterized protein</fullName>
    </submittedName>
</protein>
<dbReference type="EMBL" id="CAJOBC010090937">
    <property type="protein sequence ID" value="CAF4396051.1"/>
    <property type="molecule type" value="Genomic_DNA"/>
</dbReference>
<dbReference type="EMBL" id="CAJNOQ010025328">
    <property type="protein sequence ID" value="CAF1536155.1"/>
    <property type="molecule type" value="Genomic_DNA"/>
</dbReference>
<organism evidence="1 3">
    <name type="scientific">Didymodactylos carnosus</name>
    <dbReference type="NCBI Taxonomy" id="1234261"/>
    <lineage>
        <taxon>Eukaryota</taxon>
        <taxon>Metazoa</taxon>
        <taxon>Spiralia</taxon>
        <taxon>Gnathifera</taxon>
        <taxon>Rotifera</taxon>
        <taxon>Eurotatoria</taxon>
        <taxon>Bdelloidea</taxon>
        <taxon>Philodinida</taxon>
        <taxon>Philodinidae</taxon>
        <taxon>Didymodactylos</taxon>
    </lineage>
</organism>